<name>A0A2I7ZJQ2_9BACI</name>
<proteinExistence type="predicted"/>
<organism evidence="2">
    <name type="scientific">Bacillus glycinifermentans</name>
    <dbReference type="NCBI Taxonomy" id="1664069"/>
    <lineage>
        <taxon>Bacteria</taxon>
        <taxon>Bacillati</taxon>
        <taxon>Bacillota</taxon>
        <taxon>Bacilli</taxon>
        <taxon>Bacillales</taxon>
        <taxon>Bacillaceae</taxon>
        <taxon>Bacillus</taxon>
    </lineage>
</organism>
<accession>A0A2I7ZJQ2</accession>
<reference evidence="2" key="1">
    <citation type="submission" date="2017-09" db="EMBL/GenBank/DDBJ databases">
        <title>Sequences of three plasmids isolated from Bacillus glycinfermentans NCCP 15922.</title>
        <authorList>
            <person name="Yu W.-S."/>
            <person name="Do H.-N."/>
            <person name="Cheong H.-M."/>
            <person name="Hwang K.-J."/>
        </authorList>
    </citation>
    <scope>NUCLEOTIDE SEQUENCE</scope>
    <source>
        <strain evidence="2">KBN06P03352</strain>
        <plasmid evidence="2">unnamed1</plasmid>
    </source>
</reference>
<dbReference type="AlphaFoldDB" id="A0A2I7ZJQ2"/>
<geneLocation type="plasmid" evidence="2">
    <name>unnamed1</name>
</geneLocation>
<dbReference type="EMBL" id="MF996509">
    <property type="protein sequence ID" value="AUS92803.1"/>
    <property type="molecule type" value="Genomic_DNA"/>
</dbReference>
<evidence type="ECO:0000256" key="1">
    <source>
        <dbReference type="SAM" id="SignalP"/>
    </source>
</evidence>
<keyword evidence="2" id="KW-0614">Plasmid</keyword>
<feature type="signal peptide" evidence="1">
    <location>
        <begin position="1"/>
        <end position="18"/>
    </location>
</feature>
<dbReference type="PROSITE" id="PS51257">
    <property type="entry name" value="PROKAR_LIPOPROTEIN"/>
    <property type="match status" value="1"/>
</dbReference>
<dbReference type="RefSeq" id="WP_017474144.1">
    <property type="nucleotide sequence ID" value="NZ_JARRUA010000024.1"/>
</dbReference>
<protein>
    <submittedName>
        <fullName evidence="2">Uncharacterized protein</fullName>
    </submittedName>
</protein>
<evidence type="ECO:0000313" key="2">
    <source>
        <dbReference type="EMBL" id="AUS92803.1"/>
    </source>
</evidence>
<feature type="chain" id="PRO_5039474928" evidence="1">
    <location>
        <begin position="19"/>
        <end position="162"/>
    </location>
</feature>
<sequence>MKKAFVCLCLLIMGMVLAACSSSVNGANKEELKKADQAAYNFIVAQVEGDHKLFKKVLIKDAQGILEAGRHANPGFEKEMGERYQIKRYSRHFDENKLYYYLRFYRPNHGEDDYMNVLLVKDDDGNWKSTDIRGIDESEMKKAMGDEEPVTVHKYKGDGADE</sequence>
<keyword evidence="1" id="KW-0732">Signal</keyword>